<gene>
    <name evidence="3" type="ORF">XNOV1_A035885</name>
</gene>
<sequence length="220" mass="23624">MFEWVLVGWSLGLRKLVRSAVGAEGDSTEGASGGVSELVTDTEISPRRLSLTSICKLRLKHTLSVELYLCQTELGGLYTKAFFAGENAGAAAAGRPACVFQVADQQRLSLRCFAPSRAFLHEIFNPTALVSTVRGHYLPFVVTFTEQCGFLTTVAGTEKHGRSAESPNAARRAPVQSVPLEGYGDSRGCSVETSEASGREIHATTAFVAFHYQGSLGYIQ</sequence>
<proteinExistence type="predicted"/>
<evidence type="ECO:0000256" key="2">
    <source>
        <dbReference type="SAM" id="SignalP"/>
    </source>
</evidence>
<evidence type="ECO:0000313" key="4">
    <source>
        <dbReference type="Proteomes" id="UP001178508"/>
    </source>
</evidence>
<reference evidence="3" key="1">
    <citation type="submission" date="2023-08" db="EMBL/GenBank/DDBJ databases">
        <authorList>
            <person name="Alioto T."/>
            <person name="Alioto T."/>
            <person name="Gomez Garrido J."/>
        </authorList>
    </citation>
    <scope>NUCLEOTIDE SEQUENCE</scope>
</reference>
<dbReference type="AlphaFoldDB" id="A0AAV1GBA0"/>
<dbReference type="Proteomes" id="UP001178508">
    <property type="component" value="Chromosome 13"/>
</dbReference>
<feature type="signal peptide" evidence="2">
    <location>
        <begin position="1"/>
        <end position="19"/>
    </location>
</feature>
<evidence type="ECO:0000256" key="1">
    <source>
        <dbReference type="SAM" id="MobiDB-lite"/>
    </source>
</evidence>
<organism evidence="3 4">
    <name type="scientific">Xyrichtys novacula</name>
    <name type="common">Pearly razorfish</name>
    <name type="synonym">Hemipteronotus novacula</name>
    <dbReference type="NCBI Taxonomy" id="13765"/>
    <lineage>
        <taxon>Eukaryota</taxon>
        <taxon>Metazoa</taxon>
        <taxon>Chordata</taxon>
        <taxon>Craniata</taxon>
        <taxon>Vertebrata</taxon>
        <taxon>Euteleostomi</taxon>
        <taxon>Actinopterygii</taxon>
        <taxon>Neopterygii</taxon>
        <taxon>Teleostei</taxon>
        <taxon>Neoteleostei</taxon>
        <taxon>Acanthomorphata</taxon>
        <taxon>Eupercaria</taxon>
        <taxon>Labriformes</taxon>
        <taxon>Labridae</taxon>
        <taxon>Xyrichtys</taxon>
    </lineage>
</organism>
<keyword evidence="4" id="KW-1185">Reference proteome</keyword>
<feature type="region of interest" description="Disordered" evidence="1">
    <location>
        <begin position="161"/>
        <end position="189"/>
    </location>
</feature>
<evidence type="ECO:0000313" key="3">
    <source>
        <dbReference type="EMBL" id="CAJ1070244.1"/>
    </source>
</evidence>
<dbReference type="EMBL" id="OY660876">
    <property type="protein sequence ID" value="CAJ1070244.1"/>
    <property type="molecule type" value="Genomic_DNA"/>
</dbReference>
<feature type="chain" id="PRO_5043505577" evidence="2">
    <location>
        <begin position="20"/>
        <end position="220"/>
    </location>
</feature>
<keyword evidence="2" id="KW-0732">Signal</keyword>
<accession>A0AAV1GBA0</accession>
<name>A0AAV1GBA0_XYRNO</name>
<protein>
    <submittedName>
        <fullName evidence="3">Uncharacterized protein</fullName>
    </submittedName>
</protein>